<gene>
    <name evidence="1" type="ORF">F8M41_003552</name>
</gene>
<keyword evidence="1" id="KW-0378">Hydrolase</keyword>
<comment type="caution">
    <text evidence="1">The sequence shown here is derived from an EMBL/GenBank/DDBJ whole genome shotgun (WGS) entry which is preliminary data.</text>
</comment>
<accession>A0A8H4AXX9</accession>
<dbReference type="GO" id="GO:0004386">
    <property type="term" value="F:helicase activity"/>
    <property type="evidence" value="ECO:0007669"/>
    <property type="project" value="UniProtKB-KW"/>
</dbReference>
<keyword evidence="1" id="KW-0347">Helicase</keyword>
<organism evidence="1 2">
    <name type="scientific">Gigaspora margarita</name>
    <dbReference type="NCBI Taxonomy" id="4874"/>
    <lineage>
        <taxon>Eukaryota</taxon>
        <taxon>Fungi</taxon>
        <taxon>Fungi incertae sedis</taxon>
        <taxon>Mucoromycota</taxon>
        <taxon>Glomeromycotina</taxon>
        <taxon>Glomeromycetes</taxon>
        <taxon>Diversisporales</taxon>
        <taxon>Gigasporaceae</taxon>
        <taxon>Gigaspora</taxon>
    </lineage>
</organism>
<dbReference type="EMBL" id="WTPW01000132">
    <property type="protein sequence ID" value="KAF0543587.1"/>
    <property type="molecule type" value="Genomic_DNA"/>
</dbReference>
<sequence length="333" mass="37832">MFFVQTYFITPKAFIFNNKAYKTCANCLIARFNKKAEKWPLPSDNDFESTNSRTETQLENDTKEIAFINLIEYVYNKFSNLEEGSGISFNLHIELDDNTLINVHHDTKLLVKLIVDEIEEDDGFTTGPTNSVRHSGVNIAAKEAKVKFNHDIQHEKPVDVTTPEEIKCEIMHNLHMDPMQLRTHLRQRFDALQVTPKQIITGDNSNNNGEFCYEWNDESVTAIGFITPLITELLPVSSIHCNVIYKTTKGRFELYGIISSVHGAGFPVVYLMLNTTNASDNAQTGLRTKALTGFLSLLCNKGLQLQHFYTDKNFAQINAAKEIWSNINVQLCL</sequence>
<reference evidence="1 2" key="1">
    <citation type="journal article" date="2019" name="Environ. Microbiol.">
        <title>At the nexus of three kingdoms: the genome of the mycorrhizal fungus Gigaspora margarita provides insights into plant, endobacterial and fungal interactions.</title>
        <authorList>
            <person name="Venice F."/>
            <person name="Ghignone S."/>
            <person name="Salvioli di Fossalunga A."/>
            <person name="Amselem J."/>
            <person name="Novero M."/>
            <person name="Xianan X."/>
            <person name="Sedzielewska Toro K."/>
            <person name="Morin E."/>
            <person name="Lipzen A."/>
            <person name="Grigoriev I.V."/>
            <person name="Henrissat B."/>
            <person name="Martin F.M."/>
            <person name="Bonfante P."/>
        </authorList>
    </citation>
    <scope>NUCLEOTIDE SEQUENCE [LARGE SCALE GENOMIC DNA]</scope>
    <source>
        <strain evidence="1 2">BEG34</strain>
    </source>
</reference>
<keyword evidence="2" id="KW-1185">Reference proteome</keyword>
<keyword evidence="1" id="KW-0067">ATP-binding</keyword>
<name>A0A8H4AXX9_GIGMA</name>
<protein>
    <submittedName>
        <fullName evidence="1">ATP-dependent DNA helicase pif1</fullName>
    </submittedName>
</protein>
<dbReference type="OrthoDB" id="2290496at2759"/>
<evidence type="ECO:0000313" key="2">
    <source>
        <dbReference type="Proteomes" id="UP000439903"/>
    </source>
</evidence>
<proteinExistence type="predicted"/>
<dbReference type="Proteomes" id="UP000439903">
    <property type="component" value="Unassembled WGS sequence"/>
</dbReference>
<evidence type="ECO:0000313" key="1">
    <source>
        <dbReference type="EMBL" id="KAF0543587.1"/>
    </source>
</evidence>
<keyword evidence="1" id="KW-0547">Nucleotide-binding</keyword>
<dbReference type="AlphaFoldDB" id="A0A8H4AXX9"/>